<sequence>MTDPKPYFEAHVFSCTNRRPEGHRRGSCAAHGSEKLRDYMKARARELGLDGKVRINSAGCLDRCELGPTLVIYPEGVWYTYHSTADVEEILQTHLIEGRRVERLMLTTEQRELRPEQRG</sequence>
<dbReference type="AlphaFoldDB" id="A0A2U9S658"/>
<reference evidence="1 2" key="1">
    <citation type="journal article" date="2019" name="Int. J. Syst. Evol. Microbiol.">
        <title>Azospirillum ramasamyi sp. nov., a novel diazotrophic bacterium isolated from fermented bovine products.</title>
        <authorList>
            <person name="Anandham R."/>
            <person name="Heo J."/>
            <person name="Krishnamoorthy R."/>
            <person name="SenthilKumar M."/>
            <person name="Gopal N.O."/>
            <person name="Kim S.J."/>
            <person name="Kwon S.W."/>
        </authorList>
    </citation>
    <scope>NUCLEOTIDE SEQUENCE [LARGE SCALE GENOMIC DNA]</scope>
    <source>
        <strain evidence="1 2">M2T2B2</strain>
    </source>
</reference>
<evidence type="ECO:0000313" key="1">
    <source>
        <dbReference type="EMBL" id="AWU94862.1"/>
    </source>
</evidence>
<dbReference type="RefSeq" id="WP_111067466.1">
    <property type="nucleotide sequence ID" value="NZ_CP029829.1"/>
</dbReference>
<dbReference type="SUPFAM" id="SSF52833">
    <property type="entry name" value="Thioredoxin-like"/>
    <property type="match status" value="1"/>
</dbReference>
<dbReference type="CDD" id="cd02980">
    <property type="entry name" value="TRX_Fd_family"/>
    <property type="match status" value="1"/>
</dbReference>
<protein>
    <submittedName>
        <fullName evidence="1">(2Fe-2S) ferredoxin domain-containing protein</fullName>
    </submittedName>
</protein>
<proteinExistence type="predicted"/>
<dbReference type="EMBL" id="CP029829">
    <property type="protein sequence ID" value="AWU94862.1"/>
    <property type="molecule type" value="Genomic_DNA"/>
</dbReference>
<dbReference type="InterPro" id="IPR036249">
    <property type="entry name" value="Thioredoxin-like_sf"/>
</dbReference>
<keyword evidence="2" id="KW-1185">Reference proteome</keyword>
<name>A0A2U9S658_9PROT</name>
<evidence type="ECO:0000313" key="2">
    <source>
        <dbReference type="Proteomes" id="UP000249605"/>
    </source>
</evidence>
<accession>A0A2U9S658</accession>
<gene>
    <name evidence="1" type="ORF">DM194_11680</name>
</gene>
<dbReference type="OrthoDB" id="9800597at2"/>
<dbReference type="KEGG" id="azm:DM194_11680"/>
<dbReference type="Proteomes" id="UP000249605">
    <property type="component" value="Chromosome"/>
</dbReference>
<organism evidence="1 2">
    <name type="scientific">Azospirillum ramasamyi</name>
    <dbReference type="NCBI Taxonomy" id="682998"/>
    <lineage>
        <taxon>Bacteria</taxon>
        <taxon>Pseudomonadati</taxon>
        <taxon>Pseudomonadota</taxon>
        <taxon>Alphaproteobacteria</taxon>
        <taxon>Rhodospirillales</taxon>
        <taxon>Azospirillaceae</taxon>
        <taxon>Azospirillum</taxon>
    </lineage>
</organism>
<dbReference type="Gene3D" id="3.40.30.10">
    <property type="entry name" value="Glutaredoxin"/>
    <property type="match status" value="1"/>
</dbReference>